<evidence type="ECO:0000313" key="6">
    <source>
        <dbReference type="Proteomes" id="UP001147700"/>
    </source>
</evidence>
<keyword evidence="2 5" id="KW-0418">Kinase</keyword>
<dbReference type="InterPro" id="IPR011611">
    <property type="entry name" value="PfkB_dom"/>
</dbReference>
<keyword evidence="6" id="KW-1185">Reference proteome</keyword>
<keyword evidence="1" id="KW-0808">Transferase</keyword>
<proteinExistence type="predicted"/>
<dbReference type="Proteomes" id="UP001147700">
    <property type="component" value="Unassembled WGS sequence"/>
</dbReference>
<comment type="caution">
    <text evidence="5">The sequence shown here is derived from an EMBL/GenBank/DDBJ whole genome shotgun (WGS) entry which is preliminary data.</text>
</comment>
<dbReference type="EMBL" id="JAPCID010000012">
    <property type="protein sequence ID" value="MDA0137921.1"/>
    <property type="molecule type" value="Genomic_DNA"/>
</dbReference>
<evidence type="ECO:0000256" key="2">
    <source>
        <dbReference type="ARBA" id="ARBA00022777"/>
    </source>
</evidence>
<feature type="region of interest" description="Disordered" evidence="3">
    <location>
        <begin position="277"/>
        <end position="296"/>
    </location>
</feature>
<dbReference type="PANTHER" id="PTHR10584">
    <property type="entry name" value="SUGAR KINASE"/>
    <property type="match status" value="1"/>
</dbReference>
<evidence type="ECO:0000256" key="3">
    <source>
        <dbReference type="SAM" id="MobiDB-lite"/>
    </source>
</evidence>
<name>A0ABT4RHC4_9ACTN</name>
<organism evidence="5 6">
    <name type="scientific">Solirubrobacter deserti</name>
    <dbReference type="NCBI Taxonomy" id="2282478"/>
    <lineage>
        <taxon>Bacteria</taxon>
        <taxon>Bacillati</taxon>
        <taxon>Actinomycetota</taxon>
        <taxon>Thermoleophilia</taxon>
        <taxon>Solirubrobacterales</taxon>
        <taxon>Solirubrobacteraceae</taxon>
        <taxon>Solirubrobacter</taxon>
    </lineage>
</organism>
<dbReference type="Gene3D" id="3.40.1190.20">
    <property type="match status" value="1"/>
</dbReference>
<dbReference type="Pfam" id="PF00294">
    <property type="entry name" value="PfkB"/>
    <property type="match status" value="2"/>
</dbReference>
<evidence type="ECO:0000259" key="4">
    <source>
        <dbReference type="Pfam" id="PF00294"/>
    </source>
</evidence>
<feature type="domain" description="Carbohydrate kinase PfkB" evidence="4">
    <location>
        <begin position="19"/>
        <end position="156"/>
    </location>
</feature>
<dbReference type="PANTHER" id="PTHR10584:SF166">
    <property type="entry name" value="RIBOKINASE"/>
    <property type="match status" value="1"/>
</dbReference>
<dbReference type="SUPFAM" id="SSF53613">
    <property type="entry name" value="Ribokinase-like"/>
    <property type="match status" value="1"/>
</dbReference>
<dbReference type="InterPro" id="IPR029056">
    <property type="entry name" value="Ribokinase-like"/>
</dbReference>
<reference evidence="5" key="1">
    <citation type="submission" date="2022-10" db="EMBL/GenBank/DDBJ databases">
        <title>The WGS of Solirubrobacter sp. CPCC 204708.</title>
        <authorList>
            <person name="Jiang Z."/>
        </authorList>
    </citation>
    <scope>NUCLEOTIDE SEQUENCE</scope>
    <source>
        <strain evidence="5">CPCC 204708</strain>
    </source>
</reference>
<dbReference type="RefSeq" id="WP_202952821.1">
    <property type="nucleotide sequence ID" value="NZ_JAPCID010000012.1"/>
</dbReference>
<evidence type="ECO:0000256" key="1">
    <source>
        <dbReference type="ARBA" id="ARBA00022679"/>
    </source>
</evidence>
<protein>
    <submittedName>
        <fullName evidence="5">PfkB family carbohydrate kinase</fullName>
    </submittedName>
</protein>
<sequence length="296" mass="31926">MTRFASRDREAFPSESAKRFAVVGHVEWIEFGRFSHVPEPGEIIDATEWFSEAAGSAAVVAVQLAKLSGDVDFFTALGNDWRGARAKERLEELGVRVHAARREAMQRWGFVHLDDDGERTISILGERHVPLGSDDLPWERIDGAAAVFVSGGDNAAMRQARRGELLVATPRAVETLQGVQLDALVGSGRDRLEQVDPDTLDPRPHLIITTAGKEGGSWTGREGNGRFEVAELPGPLVDEYGAGDTFAAGFTYGLGAGYSIDDALKLAARAGAANLTGRGPYAGQLTQRDLPREETS</sequence>
<dbReference type="GO" id="GO:0016301">
    <property type="term" value="F:kinase activity"/>
    <property type="evidence" value="ECO:0007669"/>
    <property type="project" value="UniProtKB-KW"/>
</dbReference>
<gene>
    <name evidence="5" type="ORF">OJ962_10450</name>
</gene>
<feature type="domain" description="Carbohydrate kinase PfkB" evidence="4">
    <location>
        <begin position="204"/>
        <end position="282"/>
    </location>
</feature>
<accession>A0ABT4RHC4</accession>
<evidence type="ECO:0000313" key="5">
    <source>
        <dbReference type="EMBL" id="MDA0137921.1"/>
    </source>
</evidence>